<protein>
    <submittedName>
        <fullName evidence="1">Uncharacterized protein</fullName>
    </submittedName>
</protein>
<name>A0A0L8GPC9_OCTBM</name>
<evidence type="ECO:0000313" key="1">
    <source>
        <dbReference type="EMBL" id="KOF78886.1"/>
    </source>
</evidence>
<organism evidence="1">
    <name type="scientific">Octopus bimaculoides</name>
    <name type="common">California two-spotted octopus</name>
    <dbReference type="NCBI Taxonomy" id="37653"/>
    <lineage>
        <taxon>Eukaryota</taxon>
        <taxon>Metazoa</taxon>
        <taxon>Spiralia</taxon>
        <taxon>Lophotrochozoa</taxon>
        <taxon>Mollusca</taxon>
        <taxon>Cephalopoda</taxon>
        <taxon>Coleoidea</taxon>
        <taxon>Octopodiformes</taxon>
        <taxon>Octopoda</taxon>
        <taxon>Incirrata</taxon>
        <taxon>Octopodidae</taxon>
        <taxon>Octopus</taxon>
    </lineage>
</organism>
<reference evidence="1" key="1">
    <citation type="submission" date="2015-07" db="EMBL/GenBank/DDBJ databases">
        <title>MeaNS - Measles Nucleotide Surveillance Program.</title>
        <authorList>
            <person name="Tran T."/>
            <person name="Druce J."/>
        </authorList>
    </citation>
    <scope>NUCLEOTIDE SEQUENCE</scope>
    <source>
        <strain evidence="1">UCB-OBI-ISO-001</strain>
        <tissue evidence="1">Gonad</tissue>
    </source>
</reference>
<sequence>MHTNYIFMNIAPVPLPNAQAVNIKNITPHQQLVKIQKDIKIRCEDGFLFFRDYVEFLRCIDLDDKTCKEKYKVMHACIKQALKGSSCKHKITFRASILTAVVGTLLMHT</sequence>
<accession>A0A0L8GPC9</accession>
<proteinExistence type="predicted"/>
<dbReference type="AlphaFoldDB" id="A0A0L8GPC9"/>
<dbReference type="EMBL" id="KQ420915">
    <property type="protein sequence ID" value="KOF78886.1"/>
    <property type="molecule type" value="Genomic_DNA"/>
</dbReference>
<gene>
    <name evidence="1" type="ORF">OCBIM_22030167mg</name>
</gene>